<dbReference type="Gene3D" id="2.60.120.680">
    <property type="entry name" value="GOLD domain"/>
    <property type="match status" value="1"/>
</dbReference>
<dbReference type="SUPFAM" id="SSF101576">
    <property type="entry name" value="Supernatant protein factor (SPF), C-terminal domain"/>
    <property type="match status" value="1"/>
</dbReference>
<evidence type="ECO:0000259" key="1">
    <source>
        <dbReference type="PROSITE" id="PS50866"/>
    </source>
</evidence>
<evidence type="ECO:0000313" key="3">
    <source>
        <dbReference type="Proteomes" id="UP000187209"/>
    </source>
</evidence>
<proteinExistence type="predicted"/>
<dbReference type="Proteomes" id="UP000187209">
    <property type="component" value="Unassembled WGS sequence"/>
</dbReference>
<dbReference type="OrthoDB" id="294804at2759"/>
<feature type="domain" description="GOLD" evidence="1">
    <location>
        <begin position="324"/>
        <end position="446"/>
    </location>
</feature>
<protein>
    <recommendedName>
        <fullName evidence="1">GOLD domain-containing protein</fullName>
    </recommendedName>
</protein>
<reference evidence="2 3" key="1">
    <citation type="submission" date="2016-11" db="EMBL/GenBank/DDBJ databases">
        <title>The macronuclear genome of Stentor coeruleus: a giant cell with tiny introns.</title>
        <authorList>
            <person name="Slabodnick M."/>
            <person name="Ruby J.G."/>
            <person name="Reiff S.B."/>
            <person name="Swart E.C."/>
            <person name="Gosai S."/>
            <person name="Prabakaran S."/>
            <person name="Witkowska E."/>
            <person name="Larue G.E."/>
            <person name="Fisher S."/>
            <person name="Freeman R.M."/>
            <person name="Gunawardena J."/>
            <person name="Chu W."/>
            <person name="Stover N.A."/>
            <person name="Gregory B.D."/>
            <person name="Nowacki M."/>
            <person name="Derisi J."/>
            <person name="Roy S.W."/>
            <person name="Marshall W.F."/>
            <person name="Sood P."/>
        </authorList>
    </citation>
    <scope>NUCLEOTIDE SEQUENCE [LARGE SCALE GENOMIC DNA]</scope>
    <source>
        <strain evidence="2">WM001</strain>
    </source>
</reference>
<dbReference type="InterPro" id="IPR009038">
    <property type="entry name" value="GOLD_dom"/>
</dbReference>
<sequence length="645" mass="73664">MSESPLQQLLDSLTSNYNKTKLESFLLLTHPLQIDLKSLKSLRKLTSTASIDKILGLVHLYIFILKNCLTTDLNLLIILANDALSSGELIQGSELNDEIEYRVHNLLSKISGEKVLESNQLESVNEAIEKYKCTTNEEELEMASIHINNGDTHGIEYLIMIFCNFPSYRNQFTNFEISFDPVLSAFKSLKTLDFYVQVFNFLSTFLVYPSYSIEVSGVVQDYKPSTLIYYTLHKKTYKTLWKIIQIILEADILISQNLMKIVPKIWGIFAHKRVKMLPSLVFLLKGIYKTGNVESITAGSKFLYGLFNSPEVELGIKMYIKSELNCYFLDSTFRKPQTLHMKLETCKINDGFPLHANVEAGEKYSILMAVEPGCILYSAFKLESQSINFNIIDTANDKVVLHEENVQSTGPLIYRLLCPSTTILKVEFDNSFSWVYSKSVIYRVIVLRPIIKIPQNPIHSFYVKSTLCNQFAYVIAYQDNMIMFTEDIREEIFNNSSSISAIMDFVSKYEKCGINILTQEPIERSLLLGLENVFWGVDIEIAALYAYKNLKIPLGIVVCNNPRPRSCVIKNGEVLEGVGNISRLLNYEVSDAVRIVSEYFEKPHIFLFDCLESNDLKIVIEGFGLKVTICEFNDEILVRNLRDIV</sequence>
<keyword evidence="3" id="KW-1185">Reference proteome</keyword>
<comment type="caution">
    <text evidence="2">The sequence shown here is derived from an EMBL/GenBank/DDBJ whole genome shotgun (WGS) entry which is preliminary data.</text>
</comment>
<dbReference type="AlphaFoldDB" id="A0A1R2CXB0"/>
<organism evidence="2 3">
    <name type="scientific">Stentor coeruleus</name>
    <dbReference type="NCBI Taxonomy" id="5963"/>
    <lineage>
        <taxon>Eukaryota</taxon>
        <taxon>Sar</taxon>
        <taxon>Alveolata</taxon>
        <taxon>Ciliophora</taxon>
        <taxon>Postciliodesmatophora</taxon>
        <taxon>Heterotrichea</taxon>
        <taxon>Heterotrichida</taxon>
        <taxon>Stentoridae</taxon>
        <taxon>Stentor</taxon>
    </lineage>
</organism>
<dbReference type="PROSITE" id="PS50866">
    <property type="entry name" value="GOLD"/>
    <property type="match status" value="1"/>
</dbReference>
<name>A0A1R2CXB0_9CILI</name>
<gene>
    <name evidence="2" type="ORF">SteCoe_3345</name>
</gene>
<evidence type="ECO:0000313" key="2">
    <source>
        <dbReference type="EMBL" id="OMJ93647.1"/>
    </source>
</evidence>
<accession>A0A1R2CXB0</accession>
<dbReference type="EMBL" id="MPUH01000039">
    <property type="protein sequence ID" value="OMJ93647.1"/>
    <property type="molecule type" value="Genomic_DNA"/>
</dbReference>
<dbReference type="InterPro" id="IPR036598">
    <property type="entry name" value="GOLD_dom_sf"/>
</dbReference>